<dbReference type="GO" id="GO:0032259">
    <property type="term" value="P:methylation"/>
    <property type="evidence" value="ECO:0007669"/>
    <property type="project" value="UniProtKB-KW"/>
</dbReference>
<dbReference type="EMBL" id="JBHTIA010000026">
    <property type="protein sequence ID" value="MFD0767317.1"/>
    <property type="molecule type" value="Genomic_DNA"/>
</dbReference>
<dbReference type="GO" id="GO:0102208">
    <property type="term" value="F:2-polyprenyl-6-hydroxyphenol methylase activity"/>
    <property type="evidence" value="ECO:0007669"/>
    <property type="project" value="UniProtKB-EC"/>
</dbReference>
<dbReference type="Gene3D" id="3.40.50.150">
    <property type="entry name" value="Vaccinia Virus protein VP39"/>
    <property type="match status" value="1"/>
</dbReference>
<proteinExistence type="predicted"/>
<dbReference type="RefSeq" id="WP_377145979.1">
    <property type="nucleotide sequence ID" value="NZ_JBHTIA010000026.1"/>
</dbReference>
<reference evidence="2" key="1">
    <citation type="journal article" date="2019" name="Int. J. Syst. Evol. Microbiol.">
        <title>The Global Catalogue of Microorganisms (GCM) 10K type strain sequencing project: providing services to taxonomists for standard genome sequencing and annotation.</title>
        <authorList>
            <consortium name="The Broad Institute Genomics Platform"/>
            <consortium name="The Broad Institute Genome Sequencing Center for Infectious Disease"/>
            <person name="Wu L."/>
            <person name="Ma J."/>
        </authorList>
    </citation>
    <scope>NUCLEOTIDE SEQUENCE [LARGE SCALE GENOMIC DNA]</scope>
    <source>
        <strain evidence="2">CCUG 60742</strain>
    </source>
</reference>
<dbReference type="Proteomes" id="UP001597073">
    <property type="component" value="Unassembled WGS sequence"/>
</dbReference>
<keyword evidence="2" id="KW-1185">Reference proteome</keyword>
<accession>A0ABW2ZMA5</accession>
<sequence>MKDIFGQALFGYFKGDGKHKLWINNTYGAKEEMPLDVYFRTEDEMPDLELIAINKCRGKVLDIGAGAGSHALILQGKGLDVTALDISDLAVTIMLQRGVKLAVAADVFTYQRDKYDTLLLMMNGIGLCGTIQQLRLFLQHAKTLLNKGGQLIFDSSDIAYLYDGDVPVRDDYYGELSYQYVYKGQKNNWFKWLYIDAEKLKTIATEEGWVVEVLYEDDMDQYLARLIPLN</sequence>
<dbReference type="EC" id="2.1.1.64" evidence="1"/>
<protein>
    <submittedName>
        <fullName evidence="1">Class I SAM-dependent methyltransferase</fullName>
        <ecNumber evidence="1">2.1.1.222</ecNumber>
        <ecNumber evidence="1">2.1.1.64</ecNumber>
    </submittedName>
</protein>
<comment type="caution">
    <text evidence="1">The sequence shown here is derived from an EMBL/GenBank/DDBJ whole genome shotgun (WGS) entry which is preliminary data.</text>
</comment>
<gene>
    <name evidence="1" type="ORF">ACFQZI_20860</name>
</gene>
<evidence type="ECO:0000313" key="1">
    <source>
        <dbReference type="EMBL" id="MFD0767317.1"/>
    </source>
</evidence>
<keyword evidence="1" id="KW-0489">Methyltransferase</keyword>
<name>A0ABW2ZMA5_9SPHI</name>
<dbReference type="EC" id="2.1.1.222" evidence="1"/>
<keyword evidence="1" id="KW-0808">Transferase</keyword>
<dbReference type="GO" id="GO:0061542">
    <property type="term" value="F:3-demethylubiquinol 3-O-methyltransferase activity"/>
    <property type="evidence" value="ECO:0007669"/>
    <property type="project" value="UniProtKB-EC"/>
</dbReference>
<dbReference type="CDD" id="cd02440">
    <property type="entry name" value="AdoMet_MTases"/>
    <property type="match status" value="1"/>
</dbReference>
<organism evidence="1 2">
    <name type="scientific">Mucilaginibacter lutimaris</name>
    <dbReference type="NCBI Taxonomy" id="931629"/>
    <lineage>
        <taxon>Bacteria</taxon>
        <taxon>Pseudomonadati</taxon>
        <taxon>Bacteroidota</taxon>
        <taxon>Sphingobacteriia</taxon>
        <taxon>Sphingobacteriales</taxon>
        <taxon>Sphingobacteriaceae</taxon>
        <taxon>Mucilaginibacter</taxon>
    </lineage>
</organism>
<dbReference type="Pfam" id="PF13489">
    <property type="entry name" value="Methyltransf_23"/>
    <property type="match status" value="1"/>
</dbReference>
<dbReference type="SUPFAM" id="SSF53335">
    <property type="entry name" value="S-adenosyl-L-methionine-dependent methyltransferases"/>
    <property type="match status" value="1"/>
</dbReference>
<dbReference type="InterPro" id="IPR029063">
    <property type="entry name" value="SAM-dependent_MTases_sf"/>
</dbReference>
<evidence type="ECO:0000313" key="2">
    <source>
        <dbReference type="Proteomes" id="UP001597073"/>
    </source>
</evidence>